<evidence type="ECO:0000313" key="2">
    <source>
        <dbReference type="Proteomes" id="UP000249056"/>
    </source>
</evidence>
<name>A0A395IV12_9HELO</name>
<dbReference type="OrthoDB" id="3565243at2759"/>
<protein>
    <submittedName>
        <fullName evidence="1">Uncharacterized protein</fullName>
    </submittedName>
</protein>
<dbReference type="InterPro" id="IPR003903">
    <property type="entry name" value="UIM_dom"/>
</dbReference>
<keyword evidence="2" id="KW-1185">Reference proteome</keyword>
<dbReference type="Pfam" id="PF02809">
    <property type="entry name" value="UIM"/>
    <property type="match status" value="1"/>
</dbReference>
<accession>A0A395IV12</accession>
<dbReference type="Pfam" id="PF23625">
    <property type="entry name" value="UIM_2"/>
    <property type="match status" value="1"/>
</dbReference>
<sequence length="339" mass="38991">MVRSGAESKKIAIKTLSQDLSVRDLRRLQQRVTEIREFITNTPFVSGDMGSSMSREMKRQLQQIRDQVVSTKPPATDDDRQRAARIIRGIEAENRVQNKSGNDSSIDLCAWYYHDDYETDNELLIVDMAIEEVSSEIRLIPKGDKRRKYKLARLECLESRRAVIEEKDIFYEDSSCDDLEFNEDDFLEKDEPDVPSKKYEQLNDEYRNAIASWGPVPTGTVDKDPDVLRAIKLSLGQGEFVEAMNEGIDHAVPTPSNQTWKDGVESEEEQIEHAIELSLNQRHHFEPKKQGAGRAETISWPVNWEDNVDSEEEQLKRAIAMSLATARGDDLEDEDYYMR</sequence>
<dbReference type="EMBL" id="QKRW01000015">
    <property type="protein sequence ID" value="RAL64147.1"/>
    <property type="molecule type" value="Genomic_DNA"/>
</dbReference>
<organism evidence="1 2">
    <name type="scientific">Monilinia fructigena</name>
    <dbReference type="NCBI Taxonomy" id="38457"/>
    <lineage>
        <taxon>Eukaryota</taxon>
        <taxon>Fungi</taxon>
        <taxon>Dikarya</taxon>
        <taxon>Ascomycota</taxon>
        <taxon>Pezizomycotina</taxon>
        <taxon>Leotiomycetes</taxon>
        <taxon>Helotiales</taxon>
        <taxon>Sclerotiniaceae</taxon>
        <taxon>Monilinia</taxon>
    </lineage>
</organism>
<dbReference type="AlphaFoldDB" id="A0A395IV12"/>
<dbReference type="PROSITE" id="PS50330">
    <property type="entry name" value="UIM"/>
    <property type="match status" value="1"/>
</dbReference>
<evidence type="ECO:0000313" key="1">
    <source>
        <dbReference type="EMBL" id="RAL64147.1"/>
    </source>
</evidence>
<gene>
    <name evidence="1" type="ORF">DID88_002040</name>
</gene>
<dbReference type="SMART" id="SM00726">
    <property type="entry name" value="UIM"/>
    <property type="match status" value="3"/>
</dbReference>
<dbReference type="Proteomes" id="UP000249056">
    <property type="component" value="Unassembled WGS sequence"/>
</dbReference>
<comment type="caution">
    <text evidence="1">The sequence shown here is derived from an EMBL/GenBank/DDBJ whole genome shotgun (WGS) entry which is preliminary data.</text>
</comment>
<reference evidence="1 2" key="1">
    <citation type="submission" date="2018-06" db="EMBL/GenBank/DDBJ databases">
        <title>Genome Sequence of the Brown Rot Fungal Pathogen Monilinia fructigena.</title>
        <authorList>
            <person name="Landi L."/>
            <person name="De Miccolis Angelini R.M."/>
            <person name="Pollastro S."/>
            <person name="Abate D."/>
            <person name="Faretra F."/>
            <person name="Romanazzi G."/>
        </authorList>
    </citation>
    <scope>NUCLEOTIDE SEQUENCE [LARGE SCALE GENOMIC DNA]</scope>
    <source>
        <strain evidence="1 2">Mfrg269</strain>
    </source>
</reference>
<proteinExistence type="predicted"/>